<feature type="chain" id="PRO_5020629706" description="DUF5117 domain-containing protein" evidence="1">
    <location>
        <begin position="21"/>
        <end position="288"/>
    </location>
</feature>
<protein>
    <recommendedName>
        <fullName evidence="2">DUF5117 domain-containing protein</fullName>
    </recommendedName>
</protein>
<dbReference type="AlphaFoldDB" id="A0A4D7JAN3"/>
<evidence type="ECO:0000313" key="3">
    <source>
        <dbReference type="EMBL" id="QCK13489.1"/>
    </source>
</evidence>
<dbReference type="PROSITE" id="PS51257">
    <property type="entry name" value="PROKAR_LIPOPROTEIN"/>
    <property type="match status" value="1"/>
</dbReference>
<accession>A0A4D7JAN3</accession>
<feature type="signal peptide" evidence="1">
    <location>
        <begin position="1"/>
        <end position="20"/>
    </location>
</feature>
<evidence type="ECO:0000256" key="1">
    <source>
        <dbReference type="SAM" id="SignalP"/>
    </source>
</evidence>
<dbReference type="KEGG" id="fpf:DCC35_01330"/>
<gene>
    <name evidence="3" type="ORF">DCC35_01330</name>
</gene>
<dbReference type="PANTHER" id="PTHR38478:SF1">
    <property type="entry name" value="ZINC DEPENDENT METALLOPROTEASE DOMAIN LIPOPROTEIN"/>
    <property type="match status" value="1"/>
</dbReference>
<dbReference type="InterPro" id="IPR033413">
    <property type="entry name" value="DUF5117"/>
</dbReference>
<feature type="domain" description="DUF5117" evidence="2">
    <location>
        <begin position="84"/>
        <end position="279"/>
    </location>
</feature>
<proteinExistence type="predicted"/>
<dbReference type="RefSeq" id="WP_137089084.1">
    <property type="nucleotide sequence ID" value="NZ_CP028923.1"/>
</dbReference>
<dbReference type="Proteomes" id="UP000298616">
    <property type="component" value="Chromosome"/>
</dbReference>
<evidence type="ECO:0000259" key="2">
    <source>
        <dbReference type="Pfam" id="PF17148"/>
    </source>
</evidence>
<dbReference type="Pfam" id="PF17148">
    <property type="entry name" value="DUF5117"/>
    <property type="match status" value="1"/>
</dbReference>
<keyword evidence="4" id="KW-1185">Reference proteome</keyword>
<dbReference type="EMBL" id="CP028923">
    <property type="protein sequence ID" value="QCK13489.1"/>
    <property type="molecule type" value="Genomic_DNA"/>
</dbReference>
<dbReference type="PANTHER" id="PTHR38478">
    <property type="entry name" value="PEPTIDASE M1A AND M12B"/>
    <property type="match status" value="1"/>
</dbReference>
<reference evidence="3 4" key="1">
    <citation type="submission" date="2018-04" db="EMBL/GenBank/DDBJ databases">
        <title>Complete genome uncultured novel isolate.</title>
        <authorList>
            <person name="Merlino G."/>
        </authorList>
    </citation>
    <scope>NUCLEOTIDE SEQUENCE [LARGE SCALE GENOMIC DNA]</scope>
    <source>
        <strain evidence="4">R1DC9</strain>
    </source>
</reference>
<sequence length="288" mass="32478">MNHIKVIRLFVCLLIFSACASANQTTSDQSEEEKVKVTKGFFDYKIDVESQKVYLRVEHYDSLFLYLNSLTAGIGSNDIGLDRGQLGNSRMVKFSKYGNKVLLIEPNSSYVAVSDNSLEVRAVEEAFAKSVIASFSIEKKKSGSSNGDWIDITEFITRDAHNIAKTLKDQGQGSYSLDKKASVILAENSFNFPRNTELEAMLTFRGEPKDYEIRSVTPSPEAVTIQVRNSFVALPEEGFDPVKFHPGGGYFGIRKYNYASPIDQPVEERFITKHRLIKKIRMPKFLSR</sequence>
<dbReference type="OrthoDB" id="9776599at2"/>
<organism evidence="3 4">
    <name type="scientific">Mangrovivirga cuniculi</name>
    <dbReference type="NCBI Taxonomy" id="2715131"/>
    <lineage>
        <taxon>Bacteria</taxon>
        <taxon>Pseudomonadati</taxon>
        <taxon>Bacteroidota</taxon>
        <taxon>Cytophagia</taxon>
        <taxon>Cytophagales</taxon>
        <taxon>Mangrovivirgaceae</taxon>
        <taxon>Mangrovivirga</taxon>
    </lineage>
</organism>
<name>A0A4D7JAN3_9BACT</name>
<evidence type="ECO:0000313" key="4">
    <source>
        <dbReference type="Proteomes" id="UP000298616"/>
    </source>
</evidence>
<keyword evidence="1" id="KW-0732">Signal</keyword>